<gene>
    <name evidence="2" type="ORF">QQZ08_011140</name>
</gene>
<accession>A0ABR1HC13</accession>
<feature type="compositionally biased region" description="Basic and acidic residues" evidence="1">
    <location>
        <begin position="242"/>
        <end position="263"/>
    </location>
</feature>
<feature type="region of interest" description="Disordered" evidence="1">
    <location>
        <begin position="226"/>
        <end position="312"/>
    </location>
</feature>
<evidence type="ECO:0000313" key="2">
    <source>
        <dbReference type="EMBL" id="KAK7418704.1"/>
    </source>
</evidence>
<organism evidence="2 3">
    <name type="scientific">Neonectria magnoliae</name>
    <dbReference type="NCBI Taxonomy" id="2732573"/>
    <lineage>
        <taxon>Eukaryota</taxon>
        <taxon>Fungi</taxon>
        <taxon>Dikarya</taxon>
        <taxon>Ascomycota</taxon>
        <taxon>Pezizomycotina</taxon>
        <taxon>Sordariomycetes</taxon>
        <taxon>Hypocreomycetidae</taxon>
        <taxon>Hypocreales</taxon>
        <taxon>Nectriaceae</taxon>
        <taxon>Neonectria</taxon>
    </lineage>
</organism>
<dbReference type="Proteomes" id="UP001498421">
    <property type="component" value="Unassembled WGS sequence"/>
</dbReference>
<evidence type="ECO:0000313" key="3">
    <source>
        <dbReference type="Proteomes" id="UP001498421"/>
    </source>
</evidence>
<feature type="region of interest" description="Disordered" evidence="1">
    <location>
        <begin position="1"/>
        <end position="51"/>
    </location>
</feature>
<evidence type="ECO:0000256" key="1">
    <source>
        <dbReference type="SAM" id="MobiDB-lite"/>
    </source>
</evidence>
<feature type="compositionally biased region" description="Low complexity" evidence="1">
    <location>
        <begin position="1"/>
        <end position="16"/>
    </location>
</feature>
<feature type="region of interest" description="Disordered" evidence="1">
    <location>
        <begin position="554"/>
        <end position="592"/>
    </location>
</feature>
<feature type="compositionally biased region" description="Polar residues" evidence="1">
    <location>
        <begin position="557"/>
        <end position="568"/>
    </location>
</feature>
<sequence length="592" mass="63521">MDTLTSLTTITSSTATEPESGSKQATYTTAGTLYNPSSSQPLQPPTRRGRSLKWAAGGAHSNLALFPKSFLATLPLKGGTSRTAPVQHYTPLQQNYDRAVSPFNDLDHQSANMSAQVPLIRSGNTPTSLSSLFSEHDRDSYANATTSDESDDESDFGTDPLMNMTVKSLHNLASYPNPSQKRAQKALLRGAKPTLNGLSAAIRSNAPPSPLNRSLAPVEILKRNSVSPTLRPAQSDPLAIRKAQEDSQPKPEFKRSSTMHHENSPLNEMAHHCGSAHPSSTPSSTSTSMTLASGPGAPRPLTAGPPGQRQYRPSTFESTFKALHTNVKPQNGGTIEDEETIAVTQQTLLQASIDDLGIVSDSASATHLVSESLSGETGPMTSSGKMVPSTNDVFAGTNDQHTTGSSWNQEHEYRGEMFVPNSNWTWPSEPLRTDWSSLSTMGPERWKAGTDRLTDEEVAARNEKINRDWYAGTGIFGKTIVDEEDTQRKPEKTFGAIGDGRPAKNNNQGGPIKIAEANRMSVAEHAKPLLSMAFASVMRHVEEESCKSGLLQMETGALTSDEQGSGHASGQAEGQPGKGGQWLFGKKVDGAQ</sequence>
<feature type="region of interest" description="Disordered" evidence="1">
    <location>
        <begin position="118"/>
        <end position="161"/>
    </location>
</feature>
<comment type="caution">
    <text evidence="2">The sequence shown here is derived from an EMBL/GenBank/DDBJ whole genome shotgun (WGS) entry which is preliminary data.</text>
</comment>
<feature type="region of interest" description="Disordered" evidence="1">
    <location>
        <begin position="486"/>
        <end position="511"/>
    </location>
</feature>
<protein>
    <submittedName>
        <fullName evidence="2">Uncharacterized protein</fullName>
    </submittedName>
</protein>
<feature type="compositionally biased region" description="Low complexity" evidence="1">
    <location>
        <begin position="278"/>
        <end position="288"/>
    </location>
</feature>
<dbReference type="EMBL" id="JAZAVK010000161">
    <property type="protein sequence ID" value="KAK7418704.1"/>
    <property type="molecule type" value="Genomic_DNA"/>
</dbReference>
<feature type="compositionally biased region" description="Polar residues" evidence="1">
    <location>
        <begin position="122"/>
        <end position="133"/>
    </location>
</feature>
<name>A0ABR1HC13_9HYPO</name>
<keyword evidence="3" id="KW-1185">Reference proteome</keyword>
<proteinExistence type="predicted"/>
<reference evidence="2 3" key="1">
    <citation type="journal article" date="2025" name="Microbiol. Resour. Announc.">
        <title>Draft genome sequences for Neonectria magnoliae and Neonectria punicea, canker pathogens of Liriodendron tulipifera and Acer saccharum in West Virginia.</title>
        <authorList>
            <person name="Petronek H.M."/>
            <person name="Kasson M.T."/>
            <person name="Metheny A.M."/>
            <person name="Stauder C.M."/>
            <person name="Lovett B."/>
            <person name="Lynch S.C."/>
            <person name="Garnas J.R."/>
            <person name="Kasson L.R."/>
            <person name="Stajich J.E."/>
        </authorList>
    </citation>
    <scope>NUCLEOTIDE SEQUENCE [LARGE SCALE GENOMIC DNA]</scope>
    <source>
        <strain evidence="2 3">NRRL 64651</strain>
    </source>
</reference>
<feature type="compositionally biased region" description="Polar residues" evidence="1">
    <location>
        <begin position="17"/>
        <end position="41"/>
    </location>
</feature>